<dbReference type="AlphaFoldDB" id="A0A839SY81"/>
<proteinExistence type="predicted"/>
<dbReference type="InterPro" id="IPR050109">
    <property type="entry name" value="HTH-type_TetR-like_transc_reg"/>
</dbReference>
<dbReference type="PROSITE" id="PS50977">
    <property type="entry name" value="HTH_TETR_2"/>
    <property type="match status" value="1"/>
</dbReference>
<comment type="caution">
    <text evidence="6">The sequence shown here is derived from an EMBL/GenBank/DDBJ whole genome shotgun (WGS) entry which is preliminary data.</text>
</comment>
<dbReference type="SUPFAM" id="SSF48498">
    <property type="entry name" value="Tetracyclin repressor-like, C-terminal domain"/>
    <property type="match status" value="1"/>
</dbReference>
<keyword evidence="3" id="KW-0804">Transcription</keyword>
<feature type="domain" description="HTH tetR-type" evidence="5">
    <location>
        <begin position="1"/>
        <end position="37"/>
    </location>
</feature>
<comment type="caution">
    <text evidence="4">Lacks conserved residue(s) required for the propagation of feature annotation.</text>
</comment>
<dbReference type="GO" id="GO:0003700">
    <property type="term" value="F:DNA-binding transcription factor activity"/>
    <property type="evidence" value="ECO:0007669"/>
    <property type="project" value="TreeGrafter"/>
</dbReference>
<dbReference type="EMBL" id="JACHXA010000006">
    <property type="protein sequence ID" value="MBB3065985.1"/>
    <property type="molecule type" value="Genomic_DNA"/>
</dbReference>
<dbReference type="InterPro" id="IPR001647">
    <property type="entry name" value="HTH_TetR"/>
</dbReference>
<dbReference type="SUPFAM" id="SSF46689">
    <property type="entry name" value="Homeodomain-like"/>
    <property type="match status" value="1"/>
</dbReference>
<evidence type="ECO:0000256" key="2">
    <source>
        <dbReference type="ARBA" id="ARBA00023125"/>
    </source>
</evidence>
<keyword evidence="1" id="KW-0805">Transcription regulation</keyword>
<dbReference type="GO" id="GO:0000976">
    <property type="term" value="F:transcription cis-regulatory region binding"/>
    <property type="evidence" value="ECO:0007669"/>
    <property type="project" value="TreeGrafter"/>
</dbReference>
<reference evidence="6 7" key="1">
    <citation type="submission" date="2020-08" db="EMBL/GenBank/DDBJ databases">
        <title>Genomic Encyclopedia of Type Strains, Phase III (KMG-III): the genomes of soil and plant-associated and newly described type strains.</title>
        <authorList>
            <person name="Whitman W."/>
        </authorList>
    </citation>
    <scope>NUCLEOTIDE SEQUENCE [LARGE SCALE GENOMIC DNA]</scope>
    <source>
        <strain evidence="6 7">CECT 8803</strain>
    </source>
</reference>
<dbReference type="Pfam" id="PF00440">
    <property type="entry name" value="TetR_N"/>
    <property type="match status" value="1"/>
</dbReference>
<evidence type="ECO:0000259" key="5">
    <source>
        <dbReference type="PROSITE" id="PS50977"/>
    </source>
</evidence>
<sequence>MADIAKHAKVSRQALYLHFPSRRDLLIATTHYIDKMKDVDARLAASRSAKNGRDRLNAFIEAWGNYIPEIHGLARELMAMSDRDEAAKLAWNERMTALRQGCHAAVMALRRDGCLSPEHTVETATDILCALVSVRNWEYFTIDRNWSQRTYVTKMKTVAKQLLVGQASPELP</sequence>
<dbReference type="PANTHER" id="PTHR30055:SF234">
    <property type="entry name" value="HTH-TYPE TRANSCRIPTIONAL REGULATOR BETI"/>
    <property type="match status" value="1"/>
</dbReference>
<dbReference type="InterPro" id="IPR009057">
    <property type="entry name" value="Homeodomain-like_sf"/>
</dbReference>
<accession>A0A839SY81</accession>
<evidence type="ECO:0000256" key="3">
    <source>
        <dbReference type="ARBA" id="ARBA00023163"/>
    </source>
</evidence>
<evidence type="ECO:0000313" key="6">
    <source>
        <dbReference type="EMBL" id="MBB3065985.1"/>
    </source>
</evidence>
<dbReference type="Gene3D" id="1.10.357.10">
    <property type="entry name" value="Tetracycline Repressor, domain 2"/>
    <property type="match status" value="1"/>
</dbReference>
<evidence type="ECO:0000256" key="1">
    <source>
        <dbReference type="ARBA" id="ARBA00023015"/>
    </source>
</evidence>
<dbReference type="Proteomes" id="UP000581135">
    <property type="component" value="Unassembled WGS sequence"/>
</dbReference>
<name>A0A839SY81_9PROT</name>
<keyword evidence="7" id="KW-1185">Reference proteome</keyword>
<evidence type="ECO:0000313" key="7">
    <source>
        <dbReference type="Proteomes" id="UP000581135"/>
    </source>
</evidence>
<dbReference type="InterPro" id="IPR036271">
    <property type="entry name" value="Tet_transcr_reg_TetR-rel_C_sf"/>
</dbReference>
<dbReference type="PANTHER" id="PTHR30055">
    <property type="entry name" value="HTH-TYPE TRANSCRIPTIONAL REGULATOR RUTR"/>
    <property type="match status" value="1"/>
</dbReference>
<evidence type="ECO:0000256" key="4">
    <source>
        <dbReference type="PROSITE-ProRule" id="PRU00335"/>
    </source>
</evidence>
<organism evidence="6 7">
    <name type="scientific">Limibacillus halophilus</name>
    <dbReference type="NCBI Taxonomy" id="1579333"/>
    <lineage>
        <taxon>Bacteria</taxon>
        <taxon>Pseudomonadati</taxon>
        <taxon>Pseudomonadota</taxon>
        <taxon>Alphaproteobacteria</taxon>
        <taxon>Rhodospirillales</taxon>
        <taxon>Rhodovibrionaceae</taxon>
        <taxon>Limibacillus</taxon>
    </lineage>
</organism>
<keyword evidence="2 4" id="KW-0238">DNA-binding</keyword>
<gene>
    <name evidence="6" type="ORF">FHR98_002288</name>
</gene>
<protein>
    <submittedName>
        <fullName evidence="6">AcrR family transcriptional regulator</fullName>
    </submittedName>
</protein>